<dbReference type="EMBL" id="AMQM01002091">
    <property type="status" value="NOT_ANNOTATED_CDS"/>
    <property type="molecule type" value="Genomic_DNA"/>
</dbReference>
<dbReference type="GO" id="GO:0008143">
    <property type="term" value="F:poly(A) binding"/>
    <property type="evidence" value="ECO:0000318"/>
    <property type="project" value="GO_Central"/>
</dbReference>
<dbReference type="PROSITE" id="PS50003">
    <property type="entry name" value="PH_DOMAIN"/>
    <property type="match status" value="1"/>
</dbReference>
<sequence>EDAEKEEMKKWIREMQEEAEKIKKIKSEEAKRMNDTPSTWSAMVALPTSLPETDSRSIWIGNLDQETTVEELNERFKNCGAISRTTIPCDKLSGKSKGFAYIEFLDADSVGLAMTFNYSVLRGRKIKV</sequence>
<dbReference type="SMART" id="SM00360">
    <property type="entry name" value="RRM"/>
    <property type="match status" value="1"/>
</dbReference>
<protein>
    <recommendedName>
        <fullName evidence="9">RRM domain-containing protein</fullName>
    </recommendedName>
</protein>
<gene>
    <name evidence="7" type="primary">20195903</name>
    <name evidence="6" type="ORF">HELRODRAFT_125265</name>
</gene>
<keyword evidence="3" id="KW-0175">Coiled coil</keyword>
<feature type="domain" description="RRM" evidence="5">
    <location>
        <begin position="56"/>
        <end position="128"/>
    </location>
</feature>
<evidence type="ECO:0000313" key="7">
    <source>
        <dbReference type="EnsemblMetazoa" id="HelroP125265"/>
    </source>
</evidence>
<dbReference type="PROSITE" id="PS50102">
    <property type="entry name" value="RRM"/>
    <property type="match status" value="1"/>
</dbReference>
<feature type="domain" description="PH" evidence="4">
    <location>
        <begin position="1"/>
        <end position="20"/>
    </location>
</feature>
<dbReference type="InterPro" id="IPR001849">
    <property type="entry name" value="PH_domain"/>
</dbReference>
<dbReference type="CTD" id="20195903"/>
<evidence type="ECO:0000256" key="1">
    <source>
        <dbReference type="ARBA" id="ARBA00022884"/>
    </source>
</evidence>
<evidence type="ECO:0000256" key="2">
    <source>
        <dbReference type="PROSITE-ProRule" id="PRU00176"/>
    </source>
</evidence>
<dbReference type="SUPFAM" id="SSF54928">
    <property type="entry name" value="RNA-binding domain, RBD"/>
    <property type="match status" value="1"/>
</dbReference>
<keyword evidence="1 2" id="KW-0694">RNA-binding</keyword>
<evidence type="ECO:0000259" key="5">
    <source>
        <dbReference type="PROSITE" id="PS50102"/>
    </source>
</evidence>
<keyword evidence="8" id="KW-1185">Reference proteome</keyword>
<reference evidence="8" key="1">
    <citation type="submission" date="2012-12" db="EMBL/GenBank/DDBJ databases">
        <authorList>
            <person name="Hellsten U."/>
            <person name="Grimwood J."/>
            <person name="Chapman J.A."/>
            <person name="Shapiro H."/>
            <person name="Aerts A."/>
            <person name="Otillar R.P."/>
            <person name="Terry A.Y."/>
            <person name="Boore J.L."/>
            <person name="Simakov O."/>
            <person name="Marletaz F."/>
            <person name="Cho S.-J."/>
            <person name="Edsinger-Gonzales E."/>
            <person name="Havlak P."/>
            <person name="Kuo D.-H."/>
            <person name="Larsson T."/>
            <person name="Lv J."/>
            <person name="Arendt D."/>
            <person name="Savage R."/>
            <person name="Osoegawa K."/>
            <person name="de Jong P."/>
            <person name="Lindberg D.R."/>
            <person name="Seaver E.C."/>
            <person name="Weisblat D.A."/>
            <person name="Putnam N.H."/>
            <person name="Grigoriev I.V."/>
            <person name="Rokhsar D.S."/>
        </authorList>
    </citation>
    <scope>NUCLEOTIDE SEQUENCE</scope>
</reference>
<feature type="coiled-coil region" evidence="3">
    <location>
        <begin position="1"/>
        <end position="32"/>
    </location>
</feature>
<dbReference type="InParanoid" id="T1EH53"/>
<dbReference type="RefSeq" id="XP_009030345.1">
    <property type="nucleotide sequence ID" value="XM_009032097.1"/>
</dbReference>
<dbReference type="GeneID" id="20195903"/>
<evidence type="ECO:0008006" key="9">
    <source>
        <dbReference type="Google" id="ProtNLM"/>
    </source>
</evidence>
<evidence type="ECO:0000256" key="3">
    <source>
        <dbReference type="SAM" id="Coils"/>
    </source>
</evidence>
<dbReference type="OrthoDB" id="4726at2759"/>
<organism evidence="7 8">
    <name type="scientific">Helobdella robusta</name>
    <name type="common">Californian leech</name>
    <dbReference type="NCBI Taxonomy" id="6412"/>
    <lineage>
        <taxon>Eukaryota</taxon>
        <taxon>Metazoa</taxon>
        <taxon>Spiralia</taxon>
        <taxon>Lophotrochozoa</taxon>
        <taxon>Annelida</taxon>
        <taxon>Clitellata</taxon>
        <taxon>Hirudinea</taxon>
        <taxon>Rhynchobdellida</taxon>
        <taxon>Glossiphoniidae</taxon>
        <taxon>Helobdella</taxon>
    </lineage>
</organism>
<name>T1EH53_HELRO</name>
<dbReference type="PANTHER" id="PTHR23236">
    <property type="entry name" value="EUKARYOTIC TRANSLATION INITIATION FACTOR 4B/4H"/>
    <property type="match status" value="1"/>
</dbReference>
<dbReference type="KEGG" id="hro:HELRODRAFT_125265"/>
<dbReference type="EnsemblMetazoa" id="HelroT125265">
    <property type="protein sequence ID" value="HelroP125265"/>
    <property type="gene ID" value="HelroG125265"/>
</dbReference>
<evidence type="ECO:0000313" key="6">
    <source>
        <dbReference type="EMBL" id="ESN91496.1"/>
    </source>
</evidence>
<dbReference type="InterPro" id="IPR035979">
    <property type="entry name" value="RBD_domain_sf"/>
</dbReference>
<dbReference type="STRING" id="6412.T1EH53"/>
<reference evidence="7" key="3">
    <citation type="submission" date="2015-06" db="UniProtKB">
        <authorList>
            <consortium name="EnsemblMetazoa"/>
        </authorList>
    </citation>
    <scope>IDENTIFICATION</scope>
</reference>
<proteinExistence type="predicted"/>
<dbReference type="Pfam" id="PF00076">
    <property type="entry name" value="RRM_1"/>
    <property type="match status" value="1"/>
</dbReference>
<dbReference type="AlphaFoldDB" id="T1EH53"/>
<dbReference type="EMBL" id="KB097700">
    <property type="protein sequence ID" value="ESN91496.1"/>
    <property type="molecule type" value="Genomic_DNA"/>
</dbReference>
<dbReference type="GO" id="GO:0005634">
    <property type="term" value="C:nucleus"/>
    <property type="evidence" value="ECO:0000318"/>
    <property type="project" value="GO_Central"/>
</dbReference>
<dbReference type="InterPro" id="IPR000504">
    <property type="entry name" value="RRM_dom"/>
</dbReference>
<dbReference type="eggNOG" id="KOG4209">
    <property type="taxonomic scope" value="Eukaryota"/>
</dbReference>
<dbReference type="InterPro" id="IPR012677">
    <property type="entry name" value="Nucleotide-bd_a/b_plait_sf"/>
</dbReference>
<dbReference type="Proteomes" id="UP000015101">
    <property type="component" value="Unassembled WGS sequence"/>
</dbReference>
<reference evidence="6 8" key="2">
    <citation type="journal article" date="2013" name="Nature">
        <title>Insights into bilaterian evolution from three spiralian genomes.</title>
        <authorList>
            <person name="Simakov O."/>
            <person name="Marletaz F."/>
            <person name="Cho S.J."/>
            <person name="Edsinger-Gonzales E."/>
            <person name="Havlak P."/>
            <person name="Hellsten U."/>
            <person name="Kuo D.H."/>
            <person name="Larsson T."/>
            <person name="Lv J."/>
            <person name="Arendt D."/>
            <person name="Savage R."/>
            <person name="Osoegawa K."/>
            <person name="de Jong P."/>
            <person name="Grimwood J."/>
            <person name="Chapman J.A."/>
            <person name="Shapiro H."/>
            <person name="Aerts A."/>
            <person name="Otillar R.P."/>
            <person name="Terry A.Y."/>
            <person name="Boore J.L."/>
            <person name="Grigoriev I.V."/>
            <person name="Lindberg D.R."/>
            <person name="Seaver E.C."/>
            <person name="Weisblat D.A."/>
            <person name="Putnam N.H."/>
            <person name="Rokhsar D.S."/>
        </authorList>
    </citation>
    <scope>NUCLEOTIDE SEQUENCE</scope>
</reference>
<dbReference type="OMA" id="HENDGEM"/>
<dbReference type="Gene3D" id="3.30.70.330">
    <property type="match status" value="1"/>
</dbReference>
<dbReference type="PANTHER" id="PTHR23236:SF12">
    <property type="entry name" value="EUKARYOTIC INITIATION FACTOR 4B-RELATED"/>
    <property type="match status" value="1"/>
</dbReference>
<evidence type="ECO:0000313" key="8">
    <source>
        <dbReference type="Proteomes" id="UP000015101"/>
    </source>
</evidence>
<dbReference type="HOGENOM" id="CLU_012062_23_6_1"/>
<accession>T1EH53</accession>
<evidence type="ECO:0000259" key="4">
    <source>
        <dbReference type="PROSITE" id="PS50003"/>
    </source>
</evidence>